<sequence length="170" mass="18648">MNSTTTPAPAAPAARPLVVGPDQPLSPYPIFVSGTVVPGFGRGSKQLGIPTANLPEDAVNQALTDIAIGVYYGWAQVDSGPVLPMVMSLGWNPYFKNTKRSGEVHIIHEFAEDFYGKTLRIAIAGFIRQEQNYDSLDALIDDINIDKKVAQKSLERSGYVKIKSSRFFYR</sequence>
<accession>A0ACC1M4C5</accession>
<protein>
    <submittedName>
        <fullName evidence="1">Riboflavin kinase</fullName>
        <ecNumber evidence="1">2.7.1.26</ecNumber>
    </submittedName>
</protein>
<reference evidence="1" key="1">
    <citation type="submission" date="2022-07" db="EMBL/GenBank/DDBJ databases">
        <title>Phylogenomic reconstructions and comparative analyses of Kickxellomycotina fungi.</title>
        <authorList>
            <person name="Reynolds N.K."/>
            <person name="Stajich J.E."/>
            <person name="Barry K."/>
            <person name="Grigoriev I.V."/>
            <person name="Crous P."/>
            <person name="Smith M.E."/>
        </authorList>
    </citation>
    <scope>NUCLEOTIDE SEQUENCE</scope>
    <source>
        <strain evidence="1">CBS 190363</strain>
    </source>
</reference>
<evidence type="ECO:0000313" key="2">
    <source>
        <dbReference type="Proteomes" id="UP001139981"/>
    </source>
</evidence>
<keyword evidence="1" id="KW-0418">Kinase</keyword>
<name>A0ACC1M4C5_9FUNG</name>
<comment type="caution">
    <text evidence="1">The sequence shown here is derived from an EMBL/GenBank/DDBJ whole genome shotgun (WGS) entry which is preliminary data.</text>
</comment>
<dbReference type="EC" id="2.7.1.26" evidence="1"/>
<keyword evidence="1" id="KW-0808">Transferase</keyword>
<gene>
    <name evidence="1" type="primary">FMN1</name>
    <name evidence="1" type="ORF">IWW38_002488</name>
</gene>
<keyword evidence="2" id="KW-1185">Reference proteome</keyword>
<dbReference type="Proteomes" id="UP001139981">
    <property type="component" value="Unassembled WGS sequence"/>
</dbReference>
<proteinExistence type="predicted"/>
<dbReference type="EMBL" id="JANBVB010000375">
    <property type="protein sequence ID" value="KAJ2894720.1"/>
    <property type="molecule type" value="Genomic_DNA"/>
</dbReference>
<evidence type="ECO:0000313" key="1">
    <source>
        <dbReference type="EMBL" id="KAJ2894720.1"/>
    </source>
</evidence>
<organism evidence="1 2">
    <name type="scientific">Coemansia aciculifera</name>
    <dbReference type="NCBI Taxonomy" id="417176"/>
    <lineage>
        <taxon>Eukaryota</taxon>
        <taxon>Fungi</taxon>
        <taxon>Fungi incertae sedis</taxon>
        <taxon>Zoopagomycota</taxon>
        <taxon>Kickxellomycotina</taxon>
        <taxon>Kickxellomycetes</taxon>
        <taxon>Kickxellales</taxon>
        <taxon>Kickxellaceae</taxon>
        <taxon>Coemansia</taxon>
    </lineage>
</organism>